<evidence type="ECO:0000259" key="6">
    <source>
        <dbReference type="PROSITE" id="PS51007"/>
    </source>
</evidence>
<evidence type="ECO:0000256" key="3">
    <source>
        <dbReference type="ARBA" id="ARBA00023004"/>
    </source>
</evidence>
<feature type="chain" id="PRO_5047182162" description="Cytochrome c domain-containing protein" evidence="5">
    <location>
        <begin position="24"/>
        <end position="130"/>
    </location>
</feature>
<dbReference type="Gene3D" id="1.10.760.10">
    <property type="entry name" value="Cytochrome c-like domain"/>
    <property type="match status" value="1"/>
</dbReference>
<dbReference type="InterPro" id="IPR009056">
    <property type="entry name" value="Cyt_c-like_dom"/>
</dbReference>
<keyword evidence="3 4" id="KW-0408">Iron</keyword>
<evidence type="ECO:0000313" key="7">
    <source>
        <dbReference type="EMBL" id="MEN2788158.1"/>
    </source>
</evidence>
<keyword evidence="2 4" id="KW-0479">Metal-binding</keyword>
<dbReference type="Proteomes" id="UP001419910">
    <property type="component" value="Unassembled WGS sequence"/>
</dbReference>
<proteinExistence type="predicted"/>
<sequence length="130" mass="14035">MKPGFVIASIALAAAAAALSAHGKTMGHPGDVRAGRELAQTVCAECHVVVPRPGVLRQIGEAPDFADIAQMPSTTRISLLAFLRSSHPTMPNFIVSDRKANDVIAYILSLKQPKKHQIRNAHSRPRSHDR</sequence>
<keyword evidence="1 4" id="KW-0349">Heme</keyword>
<name>A0ABU9XX76_9SPHN</name>
<keyword evidence="5" id="KW-0732">Signal</keyword>
<keyword evidence="8" id="KW-1185">Reference proteome</keyword>
<protein>
    <recommendedName>
        <fullName evidence="6">Cytochrome c domain-containing protein</fullName>
    </recommendedName>
</protein>
<evidence type="ECO:0000313" key="8">
    <source>
        <dbReference type="Proteomes" id="UP001419910"/>
    </source>
</evidence>
<dbReference type="InterPro" id="IPR036909">
    <property type="entry name" value="Cyt_c-like_dom_sf"/>
</dbReference>
<feature type="signal peptide" evidence="5">
    <location>
        <begin position="1"/>
        <end position="23"/>
    </location>
</feature>
<evidence type="ECO:0000256" key="4">
    <source>
        <dbReference type="PROSITE-ProRule" id="PRU00433"/>
    </source>
</evidence>
<accession>A0ABU9XX76</accession>
<dbReference type="RefSeq" id="WP_343887727.1">
    <property type="nucleotide sequence ID" value="NZ_BAAAEH010000005.1"/>
</dbReference>
<feature type="domain" description="Cytochrome c" evidence="6">
    <location>
        <begin position="30"/>
        <end position="111"/>
    </location>
</feature>
<gene>
    <name evidence="7" type="ORF">ABC974_00825</name>
</gene>
<dbReference type="EMBL" id="JBDIME010000001">
    <property type="protein sequence ID" value="MEN2788158.1"/>
    <property type="molecule type" value="Genomic_DNA"/>
</dbReference>
<reference evidence="7 8" key="1">
    <citation type="submission" date="2024-05" db="EMBL/GenBank/DDBJ databases">
        <authorList>
            <person name="Liu Q."/>
            <person name="Xin Y.-H."/>
        </authorList>
    </citation>
    <scope>NUCLEOTIDE SEQUENCE [LARGE SCALE GENOMIC DNA]</scope>
    <source>
        <strain evidence="7 8">CGMCC 1.10181</strain>
    </source>
</reference>
<evidence type="ECO:0000256" key="2">
    <source>
        <dbReference type="ARBA" id="ARBA00022723"/>
    </source>
</evidence>
<evidence type="ECO:0000256" key="5">
    <source>
        <dbReference type="SAM" id="SignalP"/>
    </source>
</evidence>
<evidence type="ECO:0000256" key="1">
    <source>
        <dbReference type="ARBA" id="ARBA00022617"/>
    </source>
</evidence>
<organism evidence="7 8">
    <name type="scientific">Sphingomonas oligophenolica</name>
    <dbReference type="NCBI Taxonomy" id="301154"/>
    <lineage>
        <taxon>Bacteria</taxon>
        <taxon>Pseudomonadati</taxon>
        <taxon>Pseudomonadota</taxon>
        <taxon>Alphaproteobacteria</taxon>
        <taxon>Sphingomonadales</taxon>
        <taxon>Sphingomonadaceae</taxon>
        <taxon>Sphingomonas</taxon>
    </lineage>
</organism>
<comment type="caution">
    <text evidence="7">The sequence shown here is derived from an EMBL/GenBank/DDBJ whole genome shotgun (WGS) entry which is preliminary data.</text>
</comment>
<dbReference type="SUPFAM" id="SSF46626">
    <property type="entry name" value="Cytochrome c"/>
    <property type="match status" value="1"/>
</dbReference>
<dbReference type="PROSITE" id="PS51007">
    <property type="entry name" value="CYTC"/>
    <property type="match status" value="1"/>
</dbReference>